<dbReference type="InterPro" id="IPR013162">
    <property type="entry name" value="CD80_C2-set"/>
</dbReference>
<dbReference type="InterPro" id="IPR007110">
    <property type="entry name" value="Ig-like_dom"/>
</dbReference>
<feature type="domain" description="Ig-like" evidence="2">
    <location>
        <begin position="153"/>
        <end position="241"/>
    </location>
</feature>
<dbReference type="InterPro" id="IPR036179">
    <property type="entry name" value="Ig-like_dom_sf"/>
</dbReference>
<protein>
    <recommendedName>
        <fullName evidence="2">Ig-like domain-containing protein</fullName>
    </recommendedName>
</protein>
<dbReference type="Proteomes" id="UP001460270">
    <property type="component" value="Unassembled WGS sequence"/>
</dbReference>
<evidence type="ECO:0000259" key="2">
    <source>
        <dbReference type="PROSITE" id="PS50835"/>
    </source>
</evidence>
<proteinExistence type="predicted"/>
<evidence type="ECO:0000313" key="3">
    <source>
        <dbReference type="EMBL" id="KAK7906738.1"/>
    </source>
</evidence>
<dbReference type="EMBL" id="JBBPFD010000011">
    <property type="protein sequence ID" value="KAK7906738.1"/>
    <property type="molecule type" value="Genomic_DNA"/>
</dbReference>
<reference evidence="4" key="1">
    <citation type="submission" date="2024-04" db="EMBL/GenBank/DDBJ databases">
        <title>Salinicola lusitanus LLJ914,a marine bacterium isolated from the Okinawa Trough.</title>
        <authorList>
            <person name="Li J."/>
        </authorList>
    </citation>
    <scope>NUCLEOTIDE SEQUENCE [LARGE SCALE GENOMIC DNA]</scope>
</reference>
<dbReference type="SUPFAM" id="SSF48726">
    <property type="entry name" value="Immunoglobulin"/>
    <property type="match status" value="2"/>
</dbReference>
<keyword evidence="1" id="KW-1015">Disulfide bond</keyword>
<evidence type="ECO:0000256" key="1">
    <source>
        <dbReference type="ARBA" id="ARBA00023157"/>
    </source>
</evidence>
<feature type="domain" description="Ig-like" evidence="2">
    <location>
        <begin position="37"/>
        <end position="150"/>
    </location>
</feature>
<organism evidence="3 4">
    <name type="scientific">Mugilogobius chulae</name>
    <name type="common">yellowstripe goby</name>
    <dbReference type="NCBI Taxonomy" id="88201"/>
    <lineage>
        <taxon>Eukaryota</taxon>
        <taxon>Metazoa</taxon>
        <taxon>Chordata</taxon>
        <taxon>Craniata</taxon>
        <taxon>Vertebrata</taxon>
        <taxon>Euteleostomi</taxon>
        <taxon>Actinopterygii</taxon>
        <taxon>Neopterygii</taxon>
        <taxon>Teleostei</taxon>
        <taxon>Neoteleostei</taxon>
        <taxon>Acanthomorphata</taxon>
        <taxon>Gobiaria</taxon>
        <taxon>Gobiiformes</taxon>
        <taxon>Gobioidei</taxon>
        <taxon>Gobiidae</taxon>
        <taxon>Gobionellinae</taxon>
        <taxon>Mugilogobius</taxon>
    </lineage>
</organism>
<accession>A0AAW0NU86</accession>
<gene>
    <name evidence="3" type="ORF">WMY93_015350</name>
</gene>
<name>A0AAW0NU86_9GOBI</name>
<dbReference type="Pfam" id="PF08205">
    <property type="entry name" value="C2-set_2"/>
    <property type="match status" value="1"/>
</dbReference>
<dbReference type="AlphaFoldDB" id="A0AAW0NU86"/>
<keyword evidence="4" id="KW-1185">Reference proteome</keyword>
<comment type="caution">
    <text evidence="3">The sequence shown here is derived from an EMBL/GenBank/DDBJ whole genome shotgun (WGS) entry which is preliminary data.</text>
</comment>
<dbReference type="PROSITE" id="PS50835">
    <property type="entry name" value="IG_LIKE"/>
    <property type="match status" value="2"/>
</dbReference>
<evidence type="ECO:0000313" key="4">
    <source>
        <dbReference type="Proteomes" id="UP001460270"/>
    </source>
</evidence>
<dbReference type="InterPro" id="IPR013783">
    <property type="entry name" value="Ig-like_fold"/>
</dbReference>
<sequence>MLLFPTCVTTDAQTRERERLELSRRCIRAHTSTSITPEIHVQLLNMKLWKLLLLLWTWNIASGQEPAPVESLKGSFIGDVMVCSSENIYPEPKVSWSPKPAHQTQPQIVKNDNGLYSVSSSASMKLEPPQQFTCNISTENSWKSATYSLNSPVQRSSSVILRCSDSSAPVKSLKWTFKYDQTILTQSGADVMYSDSWRTNVERLSESGDLHLKDLRSEREGVYLCELHTDQHSFFSKTEIKRGPANSSEVRTFSKQKKN</sequence>
<dbReference type="Gene3D" id="2.60.40.10">
    <property type="entry name" value="Immunoglobulins"/>
    <property type="match status" value="2"/>
</dbReference>